<feature type="compositionally biased region" description="Polar residues" evidence="8">
    <location>
        <begin position="642"/>
        <end position="659"/>
    </location>
</feature>
<dbReference type="GeneTree" id="ENSGT00940000164123"/>
<dbReference type="Pfam" id="PF00418">
    <property type="entry name" value="Tubulin-binding"/>
    <property type="match status" value="4"/>
</dbReference>
<evidence type="ECO:0000256" key="4">
    <source>
        <dbReference type="ARBA" id="ARBA00022701"/>
    </source>
</evidence>
<keyword evidence="2 7" id="KW-0963">Cytoplasm</keyword>
<feature type="compositionally biased region" description="Low complexity" evidence="8">
    <location>
        <begin position="592"/>
        <end position="609"/>
    </location>
</feature>
<reference evidence="9" key="2">
    <citation type="submission" date="2025-09" db="UniProtKB">
        <authorList>
            <consortium name="Ensembl"/>
        </authorList>
    </citation>
    <scope>IDENTIFICATION</scope>
</reference>
<dbReference type="Ensembl" id="ENSRROT00000052045.1">
    <property type="protein sequence ID" value="ENSRROP00000027723.1"/>
    <property type="gene ID" value="ENSRROG00000037614.1"/>
</dbReference>
<keyword evidence="6 7" id="KW-0206">Cytoskeleton</keyword>
<evidence type="ECO:0000313" key="9">
    <source>
        <dbReference type="Ensembl" id="ENSRROP00000027723.1"/>
    </source>
</evidence>
<dbReference type="InterPro" id="IPR027324">
    <property type="entry name" value="MAP2/MAP4/Tau"/>
</dbReference>
<dbReference type="GO" id="GO:0000226">
    <property type="term" value="P:microtubule cytoskeleton organization"/>
    <property type="evidence" value="ECO:0007669"/>
    <property type="project" value="TreeGrafter"/>
</dbReference>
<dbReference type="PANTHER" id="PTHR11501:SF16">
    <property type="entry name" value="MICROTUBULE-ASSOCIATED PROTEIN 4"/>
    <property type="match status" value="1"/>
</dbReference>
<dbReference type="AlphaFoldDB" id="A0A2K6QG31"/>
<dbReference type="Proteomes" id="UP000233200">
    <property type="component" value="Unplaced"/>
</dbReference>
<keyword evidence="4 7" id="KW-0493">Microtubule</keyword>
<feature type="compositionally biased region" description="Basic and acidic residues" evidence="8">
    <location>
        <begin position="422"/>
        <end position="445"/>
    </location>
</feature>
<comment type="subcellular location">
    <subcellularLocation>
        <location evidence="1 7">Cytoplasm</location>
        <location evidence="1 7">Cytoskeleton</location>
    </subcellularLocation>
</comment>
<dbReference type="GO" id="GO:0008017">
    <property type="term" value="F:microtubule binding"/>
    <property type="evidence" value="ECO:0007669"/>
    <property type="project" value="InterPro"/>
</dbReference>
<dbReference type="GO" id="GO:0043005">
    <property type="term" value="C:neuron projection"/>
    <property type="evidence" value="ECO:0007669"/>
    <property type="project" value="TreeGrafter"/>
</dbReference>
<proteinExistence type="predicted"/>
<reference evidence="9" key="1">
    <citation type="submission" date="2025-08" db="UniProtKB">
        <authorList>
            <consortium name="Ensembl"/>
        </authorList>
    </citation>
    <scope>IDENTIFICATION</scope>
</reference>
<keyword evidence="5" id="KW-0677">Repeat</keyword>
<feature type="compositionally biased region" description="Basic and acidic residues" evidence="8">
    <location>
        <begin position="485"/>
        <end position="498"/>
    </location>
</feature>
<feature type="compositionally biased region" description="Basic and acidic residues" evidence="8">
    <location>
        <begin position="520"/>
        <end position="537"/>
    </location>
</feature>
<keyword evidence="3" id="KW-0597">Phosphoprotein</keyword>
<evidence type="ECO:0000256" key="5">
    <source>
        <dbReference type="ARBA" id="ARBA00022737"/>
    </source>
</evidence>
<dbReference type="InterPro" id="IPR001084">
    <property type="entry name" value="MAP_tubulin-bd_rpt"/>
</dbReference>
<accession>A0A2K6QG31</accession>
<evidence type="ECO:0000256" key="1">
    <source>
        <dbReference type="ARBA" id="ARBA00004245"/>
    </source>
</evidence>
<dbReference type="GO" id="GO:0031175">
    <property type="term" value="P:neuron projection development"/>
    <property type="evidence" value="ECO:0007669"/>
    <property type="project" value="TreeGrafter"/>
</dbReference>
<evidence type="ECO:0000256" key="8">
    <source>
        <dbReference type="SAM" id="MobiDB-lite"/>
    </source>
</evidence>
<evidence type="ECO:0000256" key="2">
    <source>
        <dbReference type="ARBA" id="ARBA00022490"/>
    </source>
</evidence>
<evidence type="ECO:0000256" key="6">
    <source>
        <dbReference type="ARBA" id="ARBA00023212"/>
    </source>
</evidence>
<dbReference type="GO" id="GO:0005874">
    <property type="term" value="C:microtubule"/>
    <property type="evidence" value="ECO:0007669"/>
    <property type="project" value="UniProtKB-KW"/>
</dbReference>
<evidence type="ECO:0000313" key="10">
    <source>
        <dbReference type="Proteomes" id="UP000233200"/>
    </source>
</evidence>
<sequence length="828" mass="88444">MSLSDKQTASLTAAYGQLNKSKPAECRMDSPKEISQAGFEWQRTEGKLNEIGLNVSMDGQPKDGLVKNASFLEQNKLCFFEGKLDKELSIEVQDKDYQAASGHLESRYVISETYHPLEGNSVHQKTSEFHLGLIEGPDKNKTIPVQGKVAGKNGLETKSQSDLDFPGAADIPTRYAKEQETSVWNPNFHPVAQGPLGSREATPGEMKNSIIPGCPVIGVVNNSEQLKCESPLLVSLAHPAPIIEHSPTTIPPITMVFTQEHLNASSHIRDRDKELEKLSSTEEEAMLNQAPQQKKTVRRALSECSHLSVPPAVNLADKYPELPAREEPSSGLLPPPSSPMSSPMPGKLGAPAMKRSMTVGEEQTASYKLSPGKLCILSTKEIPPFICEEPVAKKREELAHFSNSSSNSGKKELGTAGLYLHSKLEQIPEGSSKEKGQEDISETRIDSCSQVCQRGEKQPGQTALAGKKEIEVTATQSTPSFLCEEPPRDGIARPEEGRPAVSGTGNDITTPPNKELPPSPEKKTKPIADAKAPEKRASPSKPASAPASRSGSKSTQTVTKATTATAVASTGPSSRSPSTLLPKKPTADLSRPKSTSTSSMKKTTTLSGTAPAAGVAPTRVKPTPMPYRPSTTPSIDKKPTSAKPSSTTPRLSRLATNASAPDLKNVRSKVGSTENIKHQPGGGRVQIVSKKVSYSHIQSKCGSKDNIKHVPGGGNVQIQNKKVDISKVSSKCGSKANIKHKPGGGDVKIESQKLNFKEKAQAKVGSLDNVGHLPAGGAVKIETYRLMFRANAKARTDHGADIVSRPPHFPGGPNSGSRVLGPLSRTVH</sequence>
<protein>
    <recommendedName>
        <fullName evidence="7">Microtubule-associated protein</fullName>
    </recommendedName>
</protein>
<organism evidence="9 10">
    <name type="scientific">Rhinopithecus roxellana</name>
    <name type="common">Golden snub-nosed monkey</name>
    <name type="synonym">Pygathrix roxellana</name>
    <dbReference type="NCBI Taxonomy" id="61622"/>
    <lineage>
        <taxon>Eukaryota</taxon>
        <taxon>Metazoa</taxon>
        <taxon>Chordata</taxon>
        <taxon>Craniata</taxon>
        <taxon>Vertebrata</taxon>
        <taxon>Euteleostomi</taxon>
        <taxon>Mammalia</taxon>
        <taxon>Eutheria</taxon>
        <taxon>Euarchontoglires</taxon>
        <taxon>Primates</taxon>
        <taxon>Haplorrhini</taxon>
        <taxon>Catarrhini</taxon>
        <taxon>Cercopithecidae</taxon>
        <taxon>Colobinae</taxon>
        <taxon>Rhinopithecus</taxon>
    </lineage>
</organism>
<dbReference type="PROSITE" id="PS51491">
    <property type="entry name" value="TAU_MAP_2"/>
    <property type="match status" value="4"/>
</dbReference>
<evidence type="ECO:0000256" key="7">
    <source>
        <dbReference type="RuleBase" id="RU000686"/>
    </source>
</evidence>
<keyword evidence="10" id="KW-1185">Reference proteome</keyword>
<feature type="region of interest" description="Disordered" evidence="8">
    <location>
        <begin position="422"/>
        <end position="682"/>
    </location>
</feature>
<gene>
    <name evidence="9" type="primary">MAP4</name>
</gene>
<feature type="region of interest" description="Disordered" evidence="8">
    <location>
        <begin position="323"/>
        <end position="353"/>
    </location>
</feature>
<dbReference type="PROSITE" id="PS00229">
    <property type="entry name" value="TAU_MAP_1"/>
    <property type="match status" value="2"/>
</dbReference>
<feature type="region of interest" description="Disordered" evidence="8">
    <location>
        <begin position="796"/>
        <end position="828"/>
    </location>
</feature>
<name>A0A2K6QG31_RHIRO</name>
<dbReference type="PANTHER" id="PTHR11501">
    <property type="entry name" value="MICROTUBULE-ASSOCIATED PROTEIN"/>
    <property type="match status" value="1"/>
</dbReference>
<feature type="compositionally biased region" description="Low complexity" evidence="8">
    <location>
        <begin position="539"/>
        <end position="570"/>
    </location>
</feature>
<evidence type="ECO:0000256" key="3">
    <source>
        <dbReference type="ARBA" id="ARBA00022553"/>
    </source>
</evidence>
<feature type="compositionally biased region" description="Polar residues" evidence="8">
    <location>
        <begin position="503"/>
        <end position="512"/>
    </location>
</feature>